<dbReference type="EMBL" id="BSUZ01000001">
    <property type="protein sequence ID" value="GMA87566.1"/>
    <property type="molecule type" value="Genomic_DNA"/>
</dbReference>
<feature type="compositionally biased region" description="Low complexity" evidence="1">
    <location>
        <begin position="422"/>
        <end position="438"/>
    </location>
</feature>
<proteinExistence type="predicted"/>
<feature type="compositionally biased region" description="Basic residues" evidence="1">
    <location>
        <begin position="348"/>
        <end position="360"/>
    </location>
</feature>
<organism evidence="2 3">
    <name type="scientific">Angustibacter aerolatus</name>
    <dbReference type="NCBI Taxonomy" id="1162965"/>
    <lineage>
        <taxon>Bacteria</taxon>
        <taxon>Bacillati</taxon>
        <taxon>Actinomycetota</taxon>
        <taxon>Actinomycetes</taxon>
        <taxon>Kineosporiales</taxon>
        <taxon>Kineosporiaceae</taxon>
    </lineage>
</organism>
<feature type="region of interest" description="Disordered" evidence="1">
    <location>
        <begin position="266"/>
        <end position="310"/>
    </location>
</feature>
<dbReference type="InterPro" id="IPR029052">
    <property type="entry name" value="Metallo-depent_PP-like"/>
</dbReference>
<dbReference type="InterPro" id="IPR006179">
    <property type="entry name" value="5_nucleotidase/apyrase"/>
</dbReference>
<dbReference type="SUPFAM" id="SSF56300">
    <property type="entry name" value="Metallo-dependent phosphatases"/>
    <property type="match status" value="1"/>
</dbReference>
<keyword evidence="3" id="KW-1185">Reference proteome</keyword>
<feature type="compositionally biased region" description="Basic and acidic residues" evidence="1">
    <location>
        <begin position="369"/>
        <end position="379"/>
    </location>
</feature>
<dbReference type="Gene3D" id="3.60.21.10">
    <property type="match status" value="1"/>
</dbReference>
<name>A0ABQ6JH67_9ACTN</name>
<dbReference type="PANTHER" id="PTHR11575">
    <property type="entry name" value="5'-NUCLEOTIDASE-RELATED"/>
    <property type="match status" value="1"/>
</dbReference>
<protein>
    <recommendedName>
        <fullName evidence="4">Calcineurin-like phosphoesterase domain-containing protein</fullName>
    </recommendedName>
</protein>
<reference evidence="3" key="1">
    <citation type="journal article" date="2019" name="Int. J. Syst. Evol. Microbiol.">
        <title>The Global Catalogue of Microorganisms (GCM) 10K type strain sequencing project: providing services to taxonomists for standard genome sequencing and annotation.</title>
        <authorList>
            <consortium name="The Broad Institute Genomics Platform"/>
            <consortium name="The Broad Institute Genome Sequencing Center for Infectious Disease"/>
            <person name="Wu L."/>
            <person name="Ma J."/>
        </authorList>
    </citation>
    <scope>NUCLEOTIDE SEQUENCE [LARGE SCALE GENOMIC DNA]</scope>
    <source>
        <strain evidence="3">NBRC 108730</strain>
    </source>
</reference>
<evidence type="ECO:0000313" key="2">
    <source>
        <dbReference type="EMBL" id="GMA87566.1"/>
    </source>
</evidence>
<feature type="compositionally biased region" description="Basic and acidic residues" evidence="1">
    <location>
        <begin position="405"/>
        <end position="415"/>
    </location>
</feature>
<dbReference type="Proteomes" id="UP001157017">
    <property type="component" value="Unassembled WGS sequence"/>
</dbReference>
<feature type="compositionally biased region" description="Basic and acidic residues" evidence="1">
    <location>
        <begin position="299"/>
        <end position="309"/>
    </location>
</feature>
<evidence type="ECO:0000256" key="1">
    <source>
        <dbReference type="SAM" id="MobiDB-lite"/>
    </source>
</evidence>
<evidence type="ECO:0008006" key="4">
    <source>
        <dbReference type="Google" id="ProtNLM"/>
    </source>
</evidence>
<gene>
    <name evidence="2" type="ORF">GCM10025868_28160</name>
</gene>
<accession>A0ABQ6JH67</accession>
<comment type="caution">
    <text evidence="2">The sequence shown here is derived from an EMBL/GenBank/DDBJ whole genome shotgun (WGS) entry which is preliminary data.</text>
</comment>
<feature type="region of interest" description="Disordered" evidence="1">
    <location>
        <begin position="337"/>
        <end position="438"/>
    </location>
</feature>
<feature type="compositionally biased region" description="Low complexity" evidence="1">
    <location>
        <begin position="382"/>
        <end position="393"/>
    </location>
</feature>
<dbReference type="PANTHER" id="PTHR11575:SF24">
    <property type="entry name" value="5'-NUCLEOTIDASE"/>
    <property type="match status" value="1"/>
</dbReference>
<sequence length="438" mass="46919">MVTVVTVVTATSSAPPTSRLLSFNDLHGNLEPPSGSSGRLTTGYTESTTTPYAAVPTTVNAGGTEYLATHLQQARKGHRDTVTAAAGDLVGASPLLSAAFHDEPTVEAMNALGLDVTSVGNHEFDEGYKEIQRLARGGCIDDGDGAANQNSCADHTFRGARYPILAANVKYAGTNKTILPPYWIKTFKDGAKIGFIGMTLKDTPSIVTKSGIEGLQFTDEAQTANALVPVLKRQGVKAIVVLVHQGGDPATTTYTAEHGTYQVAPPYDATCSTETKQGVKGAQARERQRDPRHHPPPRPADRHGRERPHPPAVRLLAGRQQGPPAAHHQRLVVRPALHRDEPHLRPAQGRHRPLVGRGHQRGGLARRGGRPEAVVDHLDVQAARAADPGPRARPGGRCRRAAQADQHRPRLDARPPHRRRPGSPTRASPAAAPRRSRS</sequence>
<evidence type="ECO:0000313" key="3">
    <source>
        <dbReference type="Proteomes" id="UP001157017"/>
    </source>
</evidence>